<evidence type="ECO:0000256" key="1">
    <source>
        <dbReference type="ARBA" id="ARBA00022475"/>
    </source>
</evidence>
<comment type="caution">
    <text evidence="5">Lacks conserved residue(s) required for the propagation of feature annotation.</text>
</comment>
<evidence type="ECO:0000256" key="5">
    <source>
        <dbReference type="HAMAP-Rule" id="MF_01948"/>
    </source>
</evidence>
<accession>A0A2U3BDU9</accession>
<name>A0A2U3BDU9_9VIBR</name>
<keyword evidence="4 5" id="KW-0472">Membrane</keyword>
<evidence type="ECO:0000313" key="7">
    <source>
        <dbReference type="EMBL" id="PWI34978.1"/>
    </source>
</evidence>
<dbReference type="InterPro" id="IPR010445">
    <property type="entry name" value="LapA_dom"/>
</dbReference>
<feature type="transmembrane region" description="Helical" evidence="5">
    <location>
        <begin position="38"/>
        <end position="59"/>
    </location>
</feature>
<organism evidence="7 8">
    <name type="scientific">Vibrio albus</name>
    <dbReference type="NCBI Taxonomy" id="2200953"/>
    <lineage>
        <taxon>Bacteria</taxon>
        <taxon>Pseudomonadati</taxon>
        <taxon>Pseudomonadota</taxon>
        <taxon>Gammaproteobacteria</taxon>
        <taxon>Vibrionales</taxon>
        <taxon>Vibrionaceae</taxon>
        <taxon>Vibrio</taxon>
    </lineage>
</organism>
<dbReference type="EMBL" id="QFWT01000001">
    <property type="protein sequence ID" value="PWI34978.1"/>
    <property type="molecule type" value="Genomic_DNA"/>
</dbReference>
<comment type="similarity">
    <text evidence="5">Belongs to the LapA family.</text>
</comment>
<feature type="domain" description="Lipopolysaccharide assembly protein A" evidence="6">
    <location>
        <begin position="22"/>
        <end position="83"/>
    </location>
</feature>
<evidence type="ECO:0000256" key="2">
    <source>
        <dbReference type="ARBA" id="ARBA00022692"/>
    </source>
</evidence>
<keyword evidence="1 5" id="KW-1003">Cell membrane</keyword>
<evidence type="ECO:0000256" key="3">
    <source>
        <dbReference type="ARBA" id="ARBA00022989"/>
    </source>
</evidence>
<dbReference type="InterPro" id="IPR032906">
    <property type="entry name" value="LapA"/>
</dbReference>
<comment type="subcellular location">
    <subcellularLocation>
        <location evidence="5">Cell inner membrane</location>
        <topology evidence="5">Single-pass membrane protein</topology>
    </subcellularLocation>
</comment>
<gene>
    <name evidence="5" type="primary">lapA</name>
    <name evidence="7" type="ORF">DI392_01480</name>
</gene>
<dbReference type="AlphaFoldDB" id="A0A2U3BDU9"/>
<sequence length="93" mass="10328">MKIIKTVLIIALFLVALALGAQNQEVVAFNYLIAKGEFHLSTLLGVVFVSGFILAWLIFGSMHLKSKLVIRRLNKDLNKFKKQSGETLPAEKA</sequence>
<comment type="caution">
    <text evidence="7">The sequence shown here is derived from an EMBL/GenBank/DDBJ whole genome shotgun (WGS) entry which is preliminary data.</text>
</comment>
<evidence type="ECO:0000259" key="6">
    <source>
        <dbReference type="Pfam" id="PF06305"/>
    </source>
</evidence>
<keyword evidence="2 5" id="KW-0812">Transmembrane</keyword>
<dbReference type="Pfam" id="PF06305">
    <property type="entry name" value="LapA_dom"/>
    <property type="match status" value="1"/>
</dbReference>
<dbReference type="GO" id="GO:0005886">
    <property type="term" value="C:plasma membrane"/>
    <property type="evidence" value="ECO:0007669"/>
    <property type="project" value="UniProtKB-SubCell"/>
</dbReference>
<dbReference type="GO" id="GO:0008653">
    <property type="term" value="P:lipopolysaccharide metabolic process"/>
    <property type="evidence" value="ECO:0007669"/>
    <property type="project" value="InterPro"/>
</dbReference>
<proteinExistence type="inferred from homology"/>
<protein>
    <recommendedName>
        <fullName evidence="5">Probable lipopolysaccharide assembly protein A</fullName>
    </recommendedName>
</protein>
<reference evidence="7 8" key="1">
    <citation type="submission" date="2018-05" db="EMBL/GenBank/DDBJ databases">
        <title>Vibrio limimaris sp. nov., isolated from marine sediment.</title>
        <authorList>
            <person name="Li C.-M."/>
        </authorList>
    </citation>
    <scope>NUCLEOTIDE SEQUENCE [LARGE SCALE GENOMIC DNA]</scope>
    <source>
        <strain evidence="7 8">E4404</strain>
    </source>
</reference>
<comment type="function">
    <text evidence="5">Involved in the assembly of lipopolysaccharide (LPS).</text>
</comment>
<evidence type="ECO:0000256" key="4">
    <source>
        <dbReference type="ARBA" id="ARBA00023136"/>
    </source>
</evidence>
<keyword evidence="3 5" id="KW-1133">Transmembrane helix</keyword>
<keyword evidence="8" id="KW-1185">Reference proteome</keyword>
<dbReference type="HAMAP" id="MF_01948">
    <property type="entry name" value="LPS_assembly_LapA"/>
    <property type="match status" value="1"/>
</dbReference>
<dbReference type="Proteomes" id="UP000245362">
    <property type="component" value="Unassembled WGS sequence"/>
</dbReference>
<dbReference type="RefSeq" id="WP_109318131.1">
    <property type="nucleotide sequence ID" value="NZ_QFWT01000001.1"/>
</dbReference>
<keyword evidence="5" id="KW-0997">Cell inner membrane</keyword>
<dbReference type="OrthoDB" id="7064015at2"/>
<evidence type="ECO:0000313" key="8">
    <source>
        <dbReference type="Proteomes" id="UP000245362"/>
    </source>
</evidence>